<evidence type="ECO:0000313" key="4">
    <source>
        <dbReference type="Proteomes" id="UP000011519"/>
    </source>
</evidence>
<keyword evidence="4" id="KW-1185">Reference proteome</keyword>
<protein>
    <recommendedName>
        <fullName evidence="2">DUF7344 domain-containing protein</fullName>
    </recommendedName>
</protein>
<proteinExistence type="predicted"/>
<evidence type="ECO:0000256" key="1">
    <source>
        <dbReference type="SAM" id="Phobius"/>
    </source>
</evidence>
<name>M0A4Z0_9EURY</name>
<reference evidence="3 4" key="1">
    <citation type="journal article" date="2014" name="PLoS Genet.">
        <title>Phylogenetically driven sequencing of extremely halophilic archaea reveals strategies for static and dynamic osmo-response.</title>
        <authorList>
            <person name="Becker E.A."/>
            <person name="Seitzer P.M."/>
            <person name="Tritt A."/>
            <person name="Larsen D."/>
            <person name="Krusor M."/>
            <person name="Yao A.I."/>
            <person name="Wu D."/>
            <person name="Madern D."/>
            <person name="Eisen J.A."/>
            <person name="Darling A.E."/>
            <person name="Facciotti M.T."/>
        </authorList>
    </citation>
    <scope>NUCLEOTIDE SEQUENCE [LARGE SCALE GENOMIC DNA]</scope>
    <source>
        <strain evidence="3 4">JCM 10989</strain>
    </source>
</reference>
<comment type="caution">
    <text evidence="3">The sequence shown here is derived from an EMBL/GenBank/DDBJ whole genome shotgun (WGS) entry which is preliminary data.</text>
</comment>
<keyword evidence="1" id="KW-0472">Membrane</keyword>
<dbReference type="Proteomes" id="UP000011519">
    <property type="component" value="Unassembled WGS sequence"/>
</dbReference>
<sequence length="214" mass="23798">MLTHQLMRGTGIDYTTDVHVSQSSQDGLTEDELFELLSNRRRRHILHTLITETEQVDIGTLSQEIAAEEDELAFDEVTSSDRKRVYTALQQSHLPKMDNAGVLEFNRDRGTVEATPALEDVEIYMDVVRGRELPWSDYYLGLTAVIAVVLGGATLGLPPFSFLTMTAWVAFVVVALGVSSISHRYYARKNRLGIGSSPPGSTDTELEYDESASR</sequence>
<keyword evidence="1" id="KW-1133">Transmembrane helix</keyword>
<dbReference type="EMBL" id="AOIM01000015">
    <property type="protein sequence ID" value="ELY92967.1"/>
    <property type="molecule type" value="Genomic_DNA"/>
</dbReference>
<feature type="transmembrane region" description="Helical" evidence="1">
    <location>
        <begin position="162"/>
        <end position="181"/>
    </location>
</feature>
<dbReference type="Pfam" id="PF24035">
    <property type="entry name" value="DUF7344"/>
    <property type="match status" value="1"/>
</dbReference>
<gene>
    <name evidence="3" type="ORF">C483_06535</name>
</gene>
<evidence type="ECO:0000259" key="2">
    <source>
        <dbReference type="Pfam" id="PF24035"/>
    </source>
</evidence>
<dbReference type="InterPro" id="IPR055768">
    <property type="entry name" value="DUF7344"/>
</dbReference>
<feature type="transmembrane region" description="Helical" evidence="1">
    <location>
        <begin position="138"/>
        <end position="156"/>
    </location>
</feature>
<organism evidence="3 4">
    <name type="scientific">Natrialba hulunbeirensis JCM 10989</name>
    <dbReference type="NCBI Taxonomy" id="1227493"/>
    <lineage>
        <taxon>Archaea</taxon>
        <taxon>Methanobacteriati</taxon>
        <taxon>Methanobacteriota</taxon>
        <taxon>Stenosarchaea group</taxon>
        <taxon>Halobacteria</taxon>
        <taxon>Halobacteriales</taxon>
        <taxon>Natrialbaceae</taxon>
        <taxon>Natrialba</taxon>
    </lineage>
</organism>
<feature type="domain" description="DUF7344" evidence="2">
    <location>
        <begin position="34"/>
        <end position="113"/>
    </location>
</feature>
<dbReference type="AlphaFoldDB" id="M0A4Z0"/>
<evidence type="ECO:0000313" key="3">
    <source>
        <dbReference type="EMBL" id="ELY92967.1"/>
    </source>
</evidence>
<dbReference type="PATRIC" id="fig|1227493.4.peg.1288"/>
<keyword evidence="1" id="KW-0812">Transmembrane</keyword>
<accession>M0A4Z0</accession>